<reference evidence="2 3" key="1">
    <citation type="journal article" date="2014" name="PLoS Genet.">
        <title>Phylogenetically driven sequencing of extremely halophilic archaea reveals strategies for static and dynamic osmo-response.</title>
        <authorList>
            <person name="Becker E.A."/>
            <person name="Seitzer P.M."/>
            <person name="Tritt A."/>
            <person name="Larsen D."/>
            <person name="Krusor M."/>
            <person name="Yao A.I."/>
            <person name="Wu D."/>
            <person name="Madern D."/>
            <person name="Eisen J.A."/>
            <person name="Darling A.E."/>
            <person name="Facciotti M.T."/>
        </authorList>
    </citation>
    <scope>NUCLEOTIDE SEQUENCE [LARGE SCALE GENOMIC DNA]</scope>
    <source>
        <strain evidence="2 3">JCM 14663</strain>
    </source>
</reference>
<name>L9YZA4_9EURY</name>
<feature type="region of interest" description="Disordered" evidence="1">
    <location>
        <begin position="1"/>
        <end position="24"/>
    </location>
</feature>
<evidence type="ECO:0000313" key="3">
    <source>
        <dbReference type="Proteomes" id="UP000011592"/>
    </source>
</evidence>
<keyword evidence="3" id="KW-1185">Reference proteome</keyword>
<dbReference type="PATRIC" id="fig|1230459.4.peg.2099"/>
<proteinExistence type="predicted"/>
<dbReference type="EMBL" id="AOIJ01000051">
    <property type="protein sequence ID" value="ELY79439.1"/>
    <property type="molecule type" value="Genomic_DNA"/>
</dbReference>
<protein>
    <submittedName>
        <fullName evidence="2">Uncharacterized protein</fullName>
    </submittedName>
</protein>
<comment type="caution">
    <text evidence="2">The sequence shown here is derived from an EMBL/GenBank/DDBJ whole genome shotgun (WGS) entry which is preliminary data.</text>
</comment>
<evidence type="ECO:0000313" key="2">
    <source>
        <dbReference type="EMBL" id="ELY79439.1"/>
    </source>
</evidence>
<accession>L9YZA4</accession>
<gene>
    <name evidence="2" type="ORF">C486_10569</name>
</gene>
<dbReference type="AlphaFoldDB" id="L9YZA4"/>
<dbReference type="Proteomes" id="UP000011592">
    <property type="component" value="Unassembled WGS sequence"/>
</dbReference>
<sequence length="171" mass="17698">MTINRKGTETHIQRADKDWNHGPSVSEELYGDDEVDFEELGIDPDDLEIDEESLTQRVADGLKEGSLRSVLAGAIAASATVATAGGAPAIAGGAAAASALVTTTAANTVFGDEGGVPEQIVEQMTGAVAKSEAFAKEAAQNETLAENLASNETLLSKLDGVTGQMNPRDLR</sequence>
<feature type="compositionally biased region" description="Basic and acidic residues" evidence="1">
    <location>
        <begin position="1"/>
        <end position="20"/>
    </location>
</feature>
<dbReference type="RefSeq" id="WP_008455691.1">
    <property type="nucleotide sequence ID" value="NZ_AOIJ01000051.1"/>
</dbReference>
<organism evidence="2 3">
    <name type="scientific">Natrinema gari JCM 14663</name>
    <dbReference type="NCBI Taxonomy" id="1230459"/>
    <lineage>
        <taxon>Archaea</taxon>
        <taxon>Methanobacteriati</taxon>
        <taxon>Methanobacteriota</taxon>
        <taxon>Stenosarchaea group</taxon>
        <taxon>Halobacteria</taxon>
        <taxon>Halobacteriales</taxon>
        <taxon>Natrialbaceae</taxon>
        <taxon>Natrinema</taxon>
    </lineage>
</organism>
<evidence type="ECO:0000256" key="1">
    <source>
        <dbReference type="SAM" id="MobiDB-lite"/>
    </source>
</evidence>